<proteinExistence type="predicted"/>
<comment type="caution">
    <text evidence="1">The sequence shown here is derived from an EMBL/GenBank/DDBJ whole genome shotgun (WGS) entry which is preliminary data.</text>
</comment>
<dbReference type="AlphaFoldDB" id="A0A2I0IZ76"/>
<evidence type="ECO:0000313" key="1">
    <source>
        <dbReference type="EMBL" id="PKI49284.1"/>
    </source>
</evidence>
<gene>
    <name evidence="1" type="ORF">CRG98_030327</name>
</gene>
<dbReference type="EMBL" id="PGOL01002254">
    <property type="protein sequence ID" value="PKI49284.1"/>
    <property type="molecule type" value="Genomic_DNA"/>
</dbReference>
<dbReference type="Proteomes" id="UP000233551">
    <property type="component" value="Unassembled WGS sequence"/>
</dbReference>
<sequence length="158" mass="17682">MVGLSRSYQKETPVPRLESSRIRHVFKSGYASLPWIPCYFGPRVSGFENLEIQGKSRRRVGESGDPAGREDRCTGVGVQGVQACVWGIRERIWGAQTCARVGKRANGHLGRPGVRLERAAVRLERVGVHLEHSNVRLERTDGRLERLSAWHLSSRLGV</sequence>
<organism evidence="1 2">
    <name type="scientific">Punica granatum</name>
    <name type="common">Pomegranate</name>
    <dbReference type="NCBI Taxonomy" id="22663"/>
    <lineage>
        <taxon>Eukaryota</taxon>
        <taxon>Viridiplantae</taxon>
        <taxon>Streptophyta</taxon>
        <taxon>Embryophyta</taxon>
        <taxon>Tracheophyta</taxon>
        <taxon>Spermatophyta</taxon>
        <taxon>Magnoliopsida</taxon>
        <taxon>eudicotyledons</taxon>
        <taxon>Gunneridae</taxon>
        <taxon>Pentapetalae</taxon>
        <taxon>rosids</taxon>
        <taxon>malvids</taxon>
        <taxon>Myrtales</taxon>
        <taxon>Lythraceae</taxon>
        <taxon>Punica</taxon>
    </lineage>
</organism>
<keyword evidence="2" id="KW-1185">Reference proteome</keyword>
<evidence type="ECO:0000313" key="2">
    <source>
        <dbReference type="Proteomes" id="UP000233551"/>
    </source>
</evidence>
<reference evidence="1 2" key="1">
    <citation type="submission" date="2017-11" db="EMBL/GenBank/DDBJ databases">
        <title>De-novo sequencing of pomegranate (Punica granatum L.) genome.</title>
        <authorList>
            <person name="Akparov Z."/>
            <person name="Amiraslanov A."/>
            <person name="Hajiyeva S."/>
            <person name="Abbasov M."/>
            <person name="Kaur K."/>
            <person name="Hamwieh A."/>
            <person name="Solovyev V."/>
            <person name="Salamov A."/>
            <person name="Braich B."/>
            <person name="Kosarev P."/>
            <person name="Mahmoud A."/>
            <person name="Hajiyev E."/>
            <person name="Babayeva S."/>
            <person name="Izzatullayeva V."/>
            <person name="Mammadov A."/>
            <person name="Mammadov A."/>
            <person name="Sharifova S."/>
            <person name="Ojaghi J."/>
            <person name="Eynullazada K."/>
            <person name="Bayramov B."/>
            <person name="Abdulazimova A."/>
            <person name="Shahmuradov I."/>
        </authorList>
    </citation>
    <scope>NUCLEOTIDE SEQUENCE [LARGE SCALE GENOMIC DNA]</scope>
    <source>
        <strain evidence="2">cv. AG2017</strain>
        <tissue evidence="1">Leaf</tissue>
    </source>
</reference>
<protein>
    <submittedName>
        <fullName evidence="1">Uncharacterized protein</fullName>
    </submittedName>
</protein>
<accession>A0A2I0IZ76</accession>
<name>A0A2I0IZ76_PUNGR</name>